<dbReference type="RefSeq" id="WP_152780137.1">
    <property type="nucleotide sequence ID" value="NZ_BAABEQ010000036.1"/>
</dbReference>
<evidence type="ECO:0000256" key="1">
    <source>
        <dbReference type="SAM" id="Phobius"/>
    </source>
</evidence>
<keyword evidence="1" id="KW-1133">Transmembrane helix</keyword>
<feature type="transmembrane region" description="Helical" evidence="1">
    <location>
        <begin position="193"/>
        <end position="216"/>
    </location>
</feature>
<feature type="transmembrane region" description="Helical" evidence="1">
    <location>
        <begin position="20"/>
        <end position="37"/>
    </location>
</feature>
<accession>A0A5N8VVJ1</accession>
<proteinExistence type="predicted"/>
<feature type="transmembrane region" description="Helical" evidence="1">
    <location>
        <begin position="270"/>
        <end position="293"/>
    </location>
</feature>
<dbReference type="OrthoDB" id="9829107at2"/>
<dbReference type="AlphaFoldDB" id="A0A5N8VVJ1"/>
<keyword evidence="1" id="KW-0472">Membrane</keyword>
<keyword evidence="1" id="KW-0812">Transmembrane</keyword>
<dbReference type="EMBL" id="VJZE01000010">
    <property type="protein sequence ID" value="MPY39009.1"/>
    <property type="molecule type" value="Genomic_DNA"/>
</dbReference>
<feature type="transmembrane region" description="Helical" evidence="1">
    <location>
        <begin position="128"/>
        <end position="149"/>
    </location>
</feature>
<feature type="transmembrane region" description="Helical" evidence="1">
    <location>
        <begin position="169"/>
        <end position="187"/>
    </location>
</feature>
<reference evidence="2 3" key="1">
    <citation type="submission" date="2019-07" db="EMBL/GenBank/DDBJ databases">
        <title>New species of Amycolatopsis and Streptomyces.</title>
        <authorList>
            <person name="Duangmal K."/>
            <person name="Teo W.F.A."/>
            <person name="Lipun K."/>
        </authorList>
    </citation>
    <scope>NUCLEOTIDE SEQUENCE [LARGE SCALE GENOMIC DNA]</scope>
    <source>
        <strain evidence="2 3">TISTR 2346</strain>
    </source>
</reference>
<evidence type="ECO:0000313" key="3">
    <source>
        <dbReference type="Proteomes" id="UP000326979"/>
    </source>
</evidence>
<evidence type="ECO:0000313" key="2">
    <source>
        <dbReference type="EMBL" id="MPY39009.1"/>
    </source>
</evidence>
<feature type="transmembrane region" description="Helical" evidence="1">
    <location>
        <begin position="90"/>
        <end position="113"/>
    </location>
</feature>
<gene>
    <name evidence="2" type="ORF">FNH04_03395</name>
</gene>
<feature type="transmembrane region" description="Helical" evidence="1">
    <location>
        <begin position="228"/>
        <end position="250"/>
    </location>
</feature>
<sequence>MEGGSFEAGAVMRERTTKALWWLVMGSASTWGAAQVTRGVELDGPAGRQALTVLTMLAVSTLGHLPVLAVKHGLPRLVRVDAVRRHEGAVACLVTVVTVGAAVVMAPLLWWLAETVCALLDLPLRISGFWPFVVVALVDLLLGLALTALRGSLTSKGRAQGAVGRLGRLAVCFGVLWLLTSALGGVRLEADEWWRAVIAMVVSAVLFSLLGTGFTLSHDLGWPDLRRLVLGVLPFLAVGSLAGGALVLWLVSWFGTGLRPTLHVSGFGTFLSAGVITAVVLWAAGLPFFLYGLKRRGTDAPQGGPRPLSVRATGFGYVWPRPRPTTRTRTR</sequence>
<organism evidence="2 3">
    <name type="scientific">Streptomyces phyllanthi</name>
    <dbReference type="NCBI Taxonomy" id="1803180"/>
    <lineage>
        <taxon>Bacteria</taxon>
        <taxon>Bacillati</taxon>
        <taxon>Actinomycetota</taxon>
        <taxon>Actinomycetes</taxon>
        <taxon>Kitasatosporales</taxon>
        <taxon>Streptomycetaceae</taxon>
        <taxon>Streptomyces</taxon>
    </lineage>
</organism>
<feature type="transmembrane region" description="Helical" evidence="1">
    <location>
        <begin position="49"/>
        <end position="70"/>
    </location>
</feature>
<dbReference type="Proteomes" id="UP000326979">
    <property type="component" value="Unassembled WGS sequence"/>
</dbReference>
<protein>
    <submittedName>
        <fullName evidence="2">Phage holin family protein</fullName>
    </submittedName>
</protein>
<keyword evidence="3" id="KW-1185">Reference proteome</keyword>
<name>A0A5N8VVJ1_9ACTN</name>
<comment type="caution">
    <text evidence="2">The sequence shown here is derived from an EMBL/GenBank/DDBJ whole genome shotgun (WGS) entry which is preliminary data.</text>
</comment>